<keyword evidence="2" id="KW-1185">Reference proteome</keyword>
<dbReference type="RefSeq" id="WP_124143579.1">
    <property type="nucleotide sequence ID" value="NZ_CAWOKI010000354.1"/>
</dbReference>
<dbReference type="EMBL" id="RCBY01000007">
    <property type="protein sequence ID" value="RQH55434.1"/>
    <property type="molecule type" value="Genomic_DNA"/>
</dbReference>
<dbReference type="OrthoDB" id="564694at2"/>
<protein>
    <submittedName>
        <fullName evidence="1">Uncharacterized protein</fullName>
    </submittedName>
</protein>
<dbReference type="Proteomes" id="UP000269154">
    <property type="component" value="Unassembled WGS sequence"/>
</dbReference>
<evidence type="ECO:0000313" key="1">
    <source>
        <dbReference type="EMBL" id="RQH55434.1"/>
    </source>
</evidence>
<sequence length="111" mass="12709">MIGHSLEIDDLKKINSPKKIVALFNKLGYNLQLGNLEIEQLELPTSCSGFIDNVYKIHSDEEGSLEIFLLELLQAEFQTNRKLQEKIITISQNIPKSKKKNYSFVQKTIIS</sequence>
<dbReference type="AlphaFoldDB" id="A0A3N6PDV3"/>
<evidence type="ECO:0000313" key="2">
    <source>
        <dbReference type="Proteomes" id="UP000269154"/>
    </source>
</evidence>
<accession>A0A3N6PDV3</accession>
<reference evidence="1 2" key="1">
    <citation type="journal article" date="2018" name="ACS Chem. Biol.">
        <title>Ketoreductase domain dysfunction expands chemodiversity: malyngamide biosynthesis in the cyanobacterium Okeania hirsuta.</title>
        <authorList>
            <person name="Moss N.A."/>
            <person name="Leao T."/>
            <person name="Rankin M."/>
            <person name="McCullough T.M."/>
            <person name="Qu P."/>
            <person name="Korobeynikov A."/>
            <person name="Smith J.L."/>
            <person name="Gerwick L."/>
            <person name="Gerwick W.H."/>
        </authorList>
    </citation>
    <scope>NUCLEOTIDE SEQUENCE [LARGE SCALE GENOMIC DNA]</scope>
    <source>
        <strain evidence="1 2">PAB10Feb10-1</strain>
    </source>
</reference>
<name>A0A3N6PDV3_9CYAN</name>
<organism evidence="1 2">
    <name type="scientific">Okeania hirsuta</name>
    <dbReference type="NCBI Taxonomy" id="1458930"/>
    <lineage>
        <taxon>Bacteria</taxon>
        <taxon>Bacillati</taxon>
        <taxon>Cyanobacteriota</taxon>
        <taxon>Cyanophyceae</taxon>
        <taxon>Oscillatoriophycideae</taxon>
        <taxon>Oscillatoriales</taxon>
        <taxon>Microcoleaceae</taxon>
        <taxon>Okeania</taxon>
    </lineage>
</organism>
<proteinExistence type="predicted"/>
<gene>
    <name evidence="1" type="ORF">D5R40_02510</name>
</gene>
<comment type="caution">
    <text evidence="1">The sequence shown here is derived from an EMBL/GenBank/DDBJ whole genome shotgun (WGS) entry which is preliminary data.</text>
</comment>